<organism evidence="1 2">
    <name type="scientific">Daphnia pulex</name>
    <name type="common">Water flea</name>
    <dbReference type="NCBI Taxonomy" id="6669"/>
    <lineage>
        <taxon>Eukaryota</taxon>
        <taxon>Metazoa</taxon>
        <taxon>Ecdysozoa</taxon>
        <taxon>Arthropoda</taxon>
        <taxon>Crustacea</taxon>
        <taxon>Branchiopoda</taxon>
        <taxon>Diplostraca</taxon>
        <taxon>Cladocera</taxon>
        <taxon>Anomopoda</taxon>
        <taxon>Daphniidae</taxon>
        <taxon>Daphnia</taxon>
    </lineage>
</organism>
<dbReference type="InParanoid" id="E9HDJ2"/>
<dbReference type="OrthoDB" id="7474049at2759"/>
<dbReference type="EMBL" id="GL732624">
    <property type="protein sequence ID" value="EFX70150.1"/>
    <property type="molecule type" value="Genomic_DNA"/>
</dbReference>
<reference evidence="1 2" key="1">
    <citation type="journal article" date="2011" name="Science">
        <title>The ecoresponsive genome of Daphnia pulex.</title>
        <authorList>
            <person name="Colbourne J.K."/>
            <person name="Pfrender M.E."/>
            <person name="Gilbert D."/>
            <person name="Thomas W.K."/>
            <person name="Tucker A."/>
            <person name="Oakley T.H."/>
            <person name="Tokishita S."/>
            <person name="Aerts A."/>
            <person name="Arnold G.J."/>
            <person name="Basu M.K."/>
            <person name="Bauer D.J."/>
            <person name="Caceres C.E."/>
            <person name="Carmel L."/>
            <person name="Casola C."/>
            <person name="Choi J.H."/>
            <person name="Detter J.C."/>
            <person name="Dong Q."/>
            <person name="Dusheyko S."/>
            <person name="Eads B.D."/>
            <person name="Frohlich T."/>
            <person name="Geiler-Samerotte K.A."/>
            <person name="Gerlach D."/>
            <person name="Hatcher P."/>
            <person name="Jogdeo S."/>
            <person name="Krijgsveld J."/>
            <person name="Kriventseva E.V."/>
            <person name="Kultz D."/>
            <person name="Laforsch C."/>
            <person name="Lindquist E."/>
            <person name="Lopez J."/>
            <person name="Manak J.R."/>
            <person name="Muller J."/>
            <person name="Pangilinan J."/>
            <person name="Patwardhan R.P."/>
            <person name="Pitluck S."/>
            <person name="Pritham E.J."/>
            <person name="Rechtsteiner A."/>
            <person name="Rho M."/>
            <person name="Rogozin I.B."/>
            <person name="Sakarya O."/>
            <person name="Salamov A."/>
            <person name="Schaack S."/>
            <person name="Shapiro H."/>
            <person name="Shiga Y."/>
            <person name="Skalitzky C."/>
            <person name="Smith Z."/>
            <person name="Souvorov A."/>
            <person name="Sung W."/>
            <person name="Tang Z."/>
            <person name="Tsuchiya D."/>
            <person name="Tu H."/>
            <person name="Vos H."/>
            <person name="Wang M."/>
            <person name="Wolf Y.I."/>
            <person name="Yamagata H."/>
            <person name="Yamada T."/>
            <person name="Ye Y."/>
            <person name="Shaw J.R."/>
            <person name="Andrews J."/>
            <person name="Crease T.J."/>
            <person name="Tang H."/>
            <person name="Lucas S.M."/>
            <person name="Robertson H.M."/>
            <person name="Bork P."/>
            <person name="Koonin E.V."/>
            <person name="Zdobnov E.M."/>
            <person name="Grigoriev I.V."/>
            <person name="Lynch M."/>
            <person name="Boore J.L."/>
        </authorList>
    </citation>
    <scope>NUCLEOTIDE SEQUENCE [LARGE SCALE GENOMIC DNA]</scope>
</reference>
<dbReference type="PhylomeDB" id="E9HDJ2"/>
<sequence length="232" mass="25268">MPNWTGLSAGNLNRHLAGERSSVELVESLGLRIPPILTYHGLFIQDPSGTDVDRIRLPDLAEPAMVPPPTRIDMRWATSPTAITEPPPISSGTTPLSRTGQINLASRLEIIRDGYQHQGFSNEVVRLLLGGLRSSSQSANQSSWVAWNDLAIITLHLDPAVAIAHLQIACDAINGWLEGVKLSLNAVKSVDILFSRRFAPLPSFKVLINGASIPCSQTVTYLGFFIDAQLNW</sequence>
<dbReference type="KEGG" id="dpx:DAPPUDRAFT_257423"/>
<dbReference type="PANTHER" id="PTHR31660:SF76">
    <property type="entry name" value="CORE-BINDING (CB) DOMAIN-CONTAINING PROTEIN-RELATED"/>
    <property type="match status" value="1"/>
</dbReference>
<dbReference type="PANTHER" id="PTHR31660">
    <property type="entry name" value="GAG-POL POLYPROTEIN-LIKE PROTEIN-RELATED"/>
    <property type="match status" value="1"/>
</dbReference>
<protein>
    <submittedName>
        <fullName evidence="1">Uncharacterized protein</fullName>
    </submittedName>
</protein>
<dbReference type="AlphaFoldDB" id="E9HDJ2"/>
<dbReference type="Proteomes" id="UP000000305">
    <property type="component" value="Unassembled WGS sequence"/>
</dbReference>
<evidence type="ECO:0000313" key="2">
    <source>
        <dbReference type="Proteomes" id="UP000000305"/>
    </source>
</evidence>
<accession>E9HDJ2</accession>
<keyword evidence="2" id="KW-1185">Reference proteome</keyword>
<gene>
    <name evidence="1" type="ORF">DAPPUDRAFT_257423</name>
</gene>
<dbReference type="HOGENOM" id="CLU_1195893_0_0_1"/>
<evidence type="ECO:0000313" key="1">
    <source>
        <dbReference type="EMBL" id="EFX70150.1"/>
    </source>
</evidence>
<proteinExistence type="predicted"/>
<name>E9HDJ2_DAPPU</name>